<dbReference type="CDD" id="cd07813">
    <property type="entry name" value="COQ10p_like"/>
    <property type="match status" value="1"/>
</dbReference>
<name>A0A7I8XHY6_BURXY</name>
<sequence>MSYSRTLSLIKHIQCRRSISNKIQRGHGITYDEKSIIGFSADQIFHVVYKVEDYPLFVPWCKNSVIHKRSAGILEAELFVGFPPLNEHYKSRVTTVYPYVIRSVCTDGRLFNIFDTIWRFGEAPSEYPKQTCLLHFTLEFEFKSNLYRHLANIVFAQVAKSMVHAFLKRAEFIYGPPSMKPETLK</sequence>
<evidence type="ECO:0000259" key="4">
    <source>
        <dbReference type="Pfam" id="PF03364"/>
    </source>
</evidence>
<dbReference type="PANTHER" id="PTHR12901:SF10">
    <property type="entry name" value="COENZYME Q-BINDING PROTEIN COQ10, MITOCHONDRIAL"/>
    <property type="match status" value="1"/>
</dbReference>
<comment type="similarity">
    <text evidence="1">Belongs to the COQ10 family.</text>
</comment>
<dbReference type="SUPFAM" id="SSF55961">
    <property type="entry name" value="Bet v1-like"/>
    <property type="match status" value="1"/>
</dbReference>
<evidence type="ECO:0000313" key="5">
    <source>
        <dbReference type="EMBL" id="CAD5209686.1"/>
    </source>
</evidence>
<dbReference type="PANTHER" id="PTHR12901">
    <property type="entry name" value="SPERM PROTEIN HOMOLOG"/>
    <property type="match status" value="1"/>
</dbReference>
<keyword evidence="6" id="KW-1185">Reference proteome</keyword>
<dbReference type="GO" id="GO:0045333">
    <property type="term" value="P:cellular respiration"/>
    <property type="evidence" value="ECO:0007669"/>
    <property type="project" value="InterPro"/>
</dbReference>
<comment type="function">
    <text evidence="3">Required for the function of coenzyme Q in the respiratory chain. May serve as a chaperone or may be involved in the transport of Q6 from its site of synthesis to the catalytic sites of the respiratory complexes.</text>
</comment>
<evidence type="ECO:0000256" key="3">
    <source>
        <dbReference type="ARBA" id="ARBA00024947"/>
    </source>
</evidence>
<comment type="caution">
    <text evidence="5">The sequence shown here is derived from an EMBL/GenBank/DDBJ whole genome shotgun (WGS) entry which is preliminary data.</text>
</comment>
<accession>A0A7I8XHY6</accession>
<dbReference type="InterPro" id="IPR023393">
    <property type="entry name" value="START-like_dom_sf"/>
</dbReference>
<dbReference type="Proteomes" id="UP000582659">
    <property type="component" value="Unassembled WGS sequence"/>
</dbReference>
<gene>
    <name evidence="5" type="ORF">BXYJ_LOCUS1559</name>
</gene>
<dbReference type="EMBL" id="CAJFCV020000001">
    <property type="protein sequence ID" value="CAG9084959.1"/>
    <property type="molecule type" value="Genomic_DNA"/>
</dbReference>
<dbReference type="GO" id="GO:0048039">
    <property type="term" value="F:ubiquinone binding"/>
    <property type="evidence" value="ECO:0007669"/>
    <property type="project" value="InterPro"/>
</dbReference>
<dbReference type="SMR" id="A0A7I8XHY6"/>
<evidence type="ECO:0000313" key="6">
    <source>
        <dbReference type="Proteomes" id="UP000659654"/>
    </source>
</evidence>
<proteinExistence type="inferred from homology"/>
<dbReference type="OrthoDB" id="292693at2759"/>
<evidence type="ECO:0000256" key="1">
    <source>
        <dbReference type="ARBA" id="ARBA00006885"/>
    </source>
</evidence>
<feature type="domain" description="Coenzyme Q-binding protein COQ10 START" evidence="4">
    <location>
        <begin position="37"/>
        <end position="166"/>
    </location>
</feature>
<dbReference type="AlphaFoldDB" id="A0A7I8XHY6"/>
<evidence type="ECO:0000256" key="2">
    <source>
        <dbReference type="ARBA" id="ARBA00011814"/>
    </source>
</evidence>
<protein>
    <submittedName>
        <fullName evidence="5">(pine wood nematode) hypothetical protein</fullName>
    </submittedName>
</protein>
<dbReference type="Gene3D" id="3.30.530.20">
    <property type="match status" value="1"/>
</dbReference>
<dbReference type="Proteomes" id="UP000659654">
    <property type="component" value="Unassembled WGS sequence"/>
</dbReference>
<dbReference type="GO" id="GO:0005739">
    <property type="term" value="C:mitochondrion"/>
    <property type="evidence" value="ECO:0007669"/>
    <property type="project" value="TreeGrafter"/>
</dbReference>
<reference evidence="5" key="1">
    <citation type="submission" date="2020-09" db="EMBL/GenBank/DDBJ databases">
        <authorList>
            <person name="Kikuchi T."/>
        </authorList>
    </citation>
    <scope>NUCLEOTIDE SEQUENCE</scope>
    <source>
        <strain evidence="5">Ka4C1</strain>
    </source>
</reference>
<comment type="subunit">
    <text evidence="2">Interacts with coenzyme Q.</text>
</comment>
<dbReference type="InterPro" id="IPR044996">
    <property type="entry name" value="COQ10-like"/>
</dbReference>
<organism evidence="5 6">
    <name type="scientific">Bursaphelenchus xylophilus</name>
    <name type="common">Pinewood nematode worm</name>
    <name type="synonym">Aphelenchoides xylophilus</name>
    <dbReference type="NCBI Taxonomy" id="6326"/>
    <lineage>
        <taxon>Eukaryota</taxon>
        <taxon>Metazoa</taxon>
        <taxon>Ecdysozoa</taxon>
        <taxon>Nematoda</taxon>
        <taxon>Chromadorea</taxon>
        <taxon>Rhabditida</taxon>
        <taxon>Tylenchina</taxon>
        <taxon>Tylenchomorpha</taxon>
        <taxon>Aphelenchoidea</taxon>
        <taxon>Aphelenchoididae</taxon>
        <taxon>Bursaphelenchus</taxon>
    </lineage>
</organism>
<dbReference type="Pfam" id="PF03364">
    <property type="entry name" value="Polyketide_cyc"/>
    <property type="match status" value="1"/>
</dbReference>
<dbReference type="InterPro" id="IPR005031">
    <property type="entry name" value="COQ10_START"/>
</dbReference>
<dbReference type="EMBL" id="CAJFDI010000001">
    <property type="protein sequence ID" value="CAD5209686.1"/>
    <property type="molecule type" value="Genomic_DNA"/>
</dbReference>